<protein>
    <submittedName>
        <fullName evidence="2">Hypothetical_protein</fullName>
    </submittedName>
</protein>
<name>A0AA86QYN7_9EUKA</name>
<organism evidence="1">
    <name type="scientific">Hexamita inflata</name>
    <dbReference type="NCBI Taxonomy" id="28002"/>
    <lineage>
        <taxon>Eukaryota</taxon>
        <taxon>Metamonada</taxon>
        <taxon>Diplomonadida</taxon>
        <taxon>Hexamitidae</taxon>
        <taxon>Hexamitinae</taxon>
        <taxon>Hexamita</taxon>
    </lineage>
</organism>
<gene>
    <name evidence="2" type="ORF">HINF_LOCUS32515</name>
    <name evidence="1" type="ORF">HINF_LOCUS53382</name>
</gene>
<evidence type="ECO:0000313" key="3">
    <source>
        <dbReference type="Proteomes" id="UP001642409"/>
    </source>
</evidence>
<comment type="caution">
    <text evidence="1">The sequence shown here is derived from an EMBL/GenBank/DDBJ whole genome shotgun (WGS) entry which is preliminary data.</text>
</comment>
<dbReference type="EMBL" id="CATOUU010000994">
    <property type="protein sequence ID" value="CAI9965737.1"/>
    <property type="molecule type" value="Genomic_DNA"/>
</dbReference>
<sequence>MLLQSSFQYISNKKLEPPEIPLEVQVPNNSCFSLGIILKLGTYRNSGQYFVIRQLDEIADRPSTSFLQILNIHQLKLENSKGRFIFYFFIKTILSSVEPHYLTTIPMLVSPARFWFLNQSKYLKAYLKCKFWSVRHNLNKILLKYSWSWQNKFIQLITTRQLISVQTRLLCQLIQIEHLKPACGRAGSSDDKSYFIGIYSYINFGPDQKKEWVYETRTIQQ</sequence>
<proteinExistence type="predicted"/>
<evidence type="ECO:0000313" key="2">
    <source>
        <dbReference type="EMBL" id="CAL6029638.1"/>
    </source>
</evidence>
<reference evidence="1" key="1">
    <citation type="submission" date="2023-06" db="EMBL/GenBank/DDBJ databases">
        <authorList>
            <person name="Kurt Z."/>
        </authorList>
    </citation>
    <scope>NUCLEOTIDE SEQUENCE</scope>
</reference>
<keyword evidence="3" id="KW-1185">Reference proteome</keyword>
<dbReference type="Proteomes" id="UP001642409">
    <property type="component" value="Unassembled WGS sequence"/>
</dbReference>
<dbReference type="EMBL" id="CAXDID020000111">
    <property type="protein sequence ID" value="CAL6029638.1"/>
    <property type="molecule type" value="Genomic_DNA"/>
</dbReference>
<dbReference type="AlphaFoldDB" id="A0AA86QYN7"/>
<reference evidence="2 3" key="2">
    <citation type="submission" date="2024-07" db="EMBL/GenBank/DDBJ databases">
        <authorList>
            <person name="Akdeniz Z."/>
        </authorList>
    </citation>
    <scope>NUCLEOTIDE SEQUENCE [LARGE SCALE GENOMIC DNA]</scope>
</reference>
<evidence type="ECO:0000313" key="1">
    <source>
        <dbReference type="EMBL" id="CAI9965737.1"/>
    </source>
</evidence>
<accession>A0AA86QYN7</accession>